<feature type="transmembrane region" description="Helical" evidence="14">
    <location>
        <begin position="234"/>
        <end position="255"/>
    </location>
</feature>
<evidence type="ECO:0000256" key="2">
    <source>
        <dbReference type="ARBA" id="ARBA00009295"/>
    </source>
</evidence>
<dbReference type="AlphaFoldDB" id="A0A9P9Z145"/>
<keyword evidence="8" id="KW-0408">Iron</keyword>
<proteinExistence type="inferred from homology"/>
<feature type="transmembrane region" description="Helical" evidence="14">
    <location>
        <begin position="353"/>
        <end position="374"/>
    </location>
</feature>
<evidence type="ECO:0000256" key="9">
    <source>
        <dbReference type="ARBA" id="ARBA00023098"/>
    </source>
</evidence>
<name>A0A9P9Z145_9MUSC</name>
<evidence type="ECO:0000313" key="17">
    <source>
        <dbReference type="Proteomes" id="UP001059596"/>
    </source>
</evidence>
<evidence type="ECO:0000256" key="10">
    <source>
        <dbReference type="ARBA" id="ARBA00023136"/>
    </source>
</evidence>
<dbReference type="InterPro" id="IPR015876">
    <property type="entry name" value="Acyl-CoA_DS"/>
</dbReference>
<evidence type="ECO:0000256" key="13">
    <source>
        <dbReference type="SAM" id="MobiDB-lite"/>
    </source>
</evidence>
<dbReference type="PANTHER" id="PTHR11351">
    <property type="entry name" value="ACYL-COA DESATURASE"/>
    <property type="match status" value="1"/>
</dbReference>
<feature type="transmembrane region" description="Helical" evidence="14">
    <location>
        <begin position="49"/>
        <end position="70"/>
    </location>
</feature>
<feature type="compositionally biased region" description="Basic and acidic residues" evidence="13">
    <location>
        <begin position="935"/>
        <end position="947"/>
    </location>
</feature>
<evidence type="ECO:0000256" key="1">
    <source>
        <dbReference type="ARBA" id="ARBA00004141"/>
    </source>
</evidence>
<dbReference type="PANTHER" id="PTHR11351:SF21">
    <property type="entry name" value="GH07782P"/>
    <property type="match status" value="1"/>
</dbReference>
<dbReference type="CDD" id="cd03505">
    <property type="entry name" value="Delta9-FADS-like"/>
    <property type="match status" value="3"/>
</dbReference>
<evidence type="ECO:0000256" key="14">
    <source>
        <dbReference type="SAM" id="Phobius"/>
    </source>
</evidence>
<evidence type="ECO:0000259" key="15">
    <source>
        <dbReference type="Pfam" id="PF00487"/>
    </source>
</evidence>
<evidence type="ECO:0000313" key="16">
    <source>
        <dbReference type="EMBL" id="KAI8046816.1"/>
    </source>
</evidence>
<keyword evidence="6 14" id="KW-1133">Transmembrane helix</keyword>
<comment type="caution">
    <text evidence="16">The sequence shown here is derived from an EMBL/GenBank/DDBJ whole genome shotgun (WGS) entry which is preliminary data.</text>
</comment>
<evidence type="ECO:0000256" key="8">
    <source>
        <dbReference type="ARBA" id="ARBA00023004"/>
    </source>
</evidence>
<feature type="transmembrane region" description="Helical" evidence="14">
    <location>
        <begin position="16"/>
        <end position="37"/>
    </location>
</feature>
<feature type="region of interest" description="Disordered" evidence="13">
    <location>
        <begin position="521"/>
        <end position="578"/>
    </location>
</feature>
<keyword evidence="3 12" id="KW-0444">Lipid biosynthesis</keyword>
<keyword evidence="7 12" id="KW-0560">Oxidoreductase</keyword>
<keyword evidence="9" id="KW-0443">Lipid metabolism</keyword>
<feature type="transmembrane region" description="Helical" evidence="14">
    <location>
        <begin position="206"/>
        <end position="228"/>
    </location>
</feature>
<keyword evidence="10 14" id="KW-0472">Membrane</keyword>
<comment type="subcellular location">
    <subcellularLocation>
        <location evidence="1">Membrane</location>
        <topology evidence="1">Multi-pass membrane protein</topology>
    </subcellularLocation>
</comment>
<feature type="transmembrane region" description="Helical" evidence="14">
    <location>
        <begin position="643"/>
        <end position="663"/>
    </location>
</feature>
<accession>A0A9P9Z145</accession>
<evidence type="ECO:0000256" key="4">
    <source>
        <dbReference type="ARBA" id="ARBA00022692"/>
    </source>
</evidence>
<feature type="transmembrane region" description="Helical" evidence="14">
    <location>
        <begin position="618"/>
        <end position="637"/>
    </location>
</feature>
<keyword evidence="5" id="KW-0276">Fatty acid metabolism</keyword>
<dbReference type="Proteomes" id="UP001059596">
    <property type="component" value="Chromosome 3R"/>
</dbReference>
<comment type="domain">
    <text evidence="12">The histidine box domains are involved in binding the catalytic metal ions.</text>
</comment>
<evidence type="ECO:0000256" key="3">
    <source>
        <dbReference type="ARBA" id="ARBA00022516"/>
    </source>
</evidence>
<evidence type="ECO:0000256" key="6">
    <source>
        <dbReference type="ARBA" id="ARBA00022989"/>
    </source>
</evidence>
<organism evidence="16 17">
    <name type="scientific">Drosophila gunungcola</name>
    <name type="common">fruit fly</name>
    <dbReference type="NCBI Taxonomy" id="103775"/>
    <lineage>
        <taxon>Eukaryota</taxon>
        <taxon>Metazoa</taxon>
        <taxon>Ecdysozoa</taxon>
        <taxon>Arthropoda</taxon>
        <taxon>Hexapoda</taxon>
        <taxon>Insecta</taxon>
        <taxon>Pterygota</taxon>
        <taxon>Neoptera</taxon>
        <taxon>Endopterygota</taxon>
        <taxon>Diptera</taxon>
        <taxon>Brachycera</taxon>
        <taxon>Muscomorpha</taxon>
        <taxon>Ephydroidea</taxon>
        <taxon>Drosophilidae</taxon>
        <taxon>Drosophila</taxon>
        <taxon>Sophophora</taxon>
    </lineage>
</organism>
<dbReference type="GO" id="GO:0005506">
    <property type="term" value="F:iron ion binding"/>
    <property type="evidence" value="ECO:0007669"/>
    <property type="project" value="TreeGrafter"/>
</dbReference>
<feature type="domain" description="Fatty acid desaturase" evidence="15">
    <location>
        <begin position="233"/>
        <end position="419"/>
    </location>
</feature>
<reference evidence="16" key="1">
    <citation type="journal article" date="2023" name="Genome Biol. Evol.">
        <title>Long-read-based Genome Assembly of Drosophila gunungcola Reveals Fewer Chemosensory Genes in Flower-breeding Species.</title>
        <authorList>
            <person name="Negi A."/>
            <person name="Liao B.Y."/>
            <person name="Yeh S.D."/>
        </authorList>
    </citation>
    <scope>NUCLEOTIDE SEQUENCE</scope>
    <source>
        <strain evidence="16">Sukarami</strain>
    </source>
</reference>
<gene>
    <name evidence="16" type="ORF">M5D96_003029</name>
</gene>
<comment type="cofactor">
    <cofactor evidence="12">
        <name>Fe(2+)</name>
        <dbReference type="ChEBI" id="CHEBI:29033"/>
    </cofactor>
</comment>
<evidence type="ECO:0000256" key="7">
    <source>
        <dbReference type="ARBA" id="ARBA00023002"/>
    </source>
</evidence>
<feature type="transmembrane region" description="Helical" evidence="14">
    <location>
        <begin position="386"/>
        <end position="407"/>
    </location>
</feature>
<protein>
    <recommendedName>
        <fullName evidence="15">Fatty acid desaturase domain-containing protein</fullName>
    </recommendedName>
</protein>
<keyword evidence="4 12" id="KW-0812">Transmembrane</keyword>
<dbReference type="Pfam" id="PF00487">
    <property type="entry name" value="FA_desaturase"/>
    <property type="match status" value="2"/>
</dbReference>
<dbReference type="GO" id="GO:0004768">
    <property type="term" value="F:stearoyl-CoA 9-desaturase activity"/>
    <property type="evidence" value="ECO:0007669"/>
    <property type="project" value="TreeGrafter"/>
</dbReference>
<dbReference type="EMBL" id="JAMKOV010000001">
    <property type="protein sequence ID" value="KAI8046816.1"/>
    <property type="molecule type" value="Genomic_DNA"/>
</dbReference>
<feature type="domain" description="Fatty acid desaturase" evidence="15">
    <location>
        <begin position="647"/>
        <end position="837"/>
    </location>
</feature>
<dbReference type="InterPro" id="IPR005804">
    <property type="entry name" value="FA_desaturase_dom"/>
</dbReference>
<keyword evidence="17" id="KW-1185">Reference proteome</keyword>
<feature type="region of interest" description="Disordered" evidence="13">
    <location>
        <begin position="921"/>
        <end position="955"/>
    </location>
</feature>
<evidence type="ECO:0000256" key="11">
    <source>
        <dbReference type="ARBA" id="ARBA00023160"/>
    </source>
</evidence>
<feature type="transmembrane region" description="Helical" evidence="14">
    <location>
        <begin position="749"/>
        <end position="771"/>
    </location>
</feature>
<dbReference type="GO" id="GO:0006636">
    <property type="term" value="P:unsaturated fatty acid biosynthetic process"/>
    <property type="evidence" value="ECO:0007669"/>
    <property type="project" value="TreeGrafter"/>
</dbReference>
<dbReference type="GO" id="GO:0005789">
    <property type="term" value="C:endoplasmic reticulum membrane"/>
    <property type="evidence" value="ECO:0007669"/>
    <property type="project" value="TreeGrafter"/>
</dbReference>
<keyword evidence="11 12" id="KW-0275">Fatty acid biosynthesis</keyword>
<dbReference type="PRINTS" id="PR00075">
    <property type="entry name" value="FACDDSATRASE"/>
</dbReference>
<sequence length="955" mass="109078">MSDLEADAVCMFQRKYYIPLFALCSIILPVAVPWYFWNEDLWMSFWINFNMRFTWTLNVAFFVNSVAHMYGNKPYDKNLMSSEAPIVSLLAMGEGWHNYHHVFPWDYKTGEFGNYSLNITTGFIDFCAWLGLAKGRKSVSPDMVLRRAKKCGDGTRFLDDDFAHKDPVWGFGDNDIPREDIESEMEKTKVKELDQVGDSIHKKRDAIWPVVLFYIHVNILGVYGIYILLTSASWATILFTFLLTLLGILGVTVGVHRLWAHRTFTASKPLKVFLMFCQTTAGQGSIYSVVQAHRLHHAKFLQDEDPYYSKHSFMYAQVRGGLLKYSPQQEELLKDVDISDLESDPIVMFQKRFYVLLYIFLNVLLSVNTPFQYFGDSLATSMFVGFWLRSLIVINLGNLVNSSHFIWSIHKGFKPTDSNSIFLITKSYWPQDYQSGEFGDYASGIGSAMIRVFAALDWAKDLKTIGSVAVRQGLTKAVETGRPIVECIEEQVELEENALPANHFLNREKFIDKRKMGHLSTSERVCSKTPAISGDSSPPLVARRSKLPNGDAQQQVRRGEDSSPELPPRGKLQLPPKREELSRAVIPKGMARHEYTRTFVGDRVLGWQFKAPLKWDKVIQISLLHIVAGICLLTYPLRNLNLYTTIWSFFVGGVAGFGVTAGAHRFWTHRSYKANTVLRSILMVCYCVAGQNTLYDWVRDHRVHHKYSETDADPHNANRGFFFSHVGWLMMLKHPDVLRRGRQIDMSDILADPVTFFCFILPTVIPVYCWGESWTLAFVQQCLFRYVSSLNFTWSVNSAAHLWGSRPYDKRIMPSENIYVSLLAMGEGWHNYHHVFPWDYKAAELGNYTVNFTTMVLDAFHKLGWAWNMKQPSKELVRRTLEKYGDGTHASQIGGPEEFKDGVVAGATMVGHVHYAEVPDPDLEYDAESSSTESAKLDENENEGERMKKSKKAAN</sequence>
<evidence type="ECO:0000256" key="5">
    <source>
        <dbReference type="ARBA" id="ARBA00022832"/>
    </source>
</evidence>
<evidence type="ECO:0000256" key="12">
    <source>
        <dbReference type="RuleBase" id="RU000581"/>
    </source>
</evidence>
<comment type="similarity">
    <text evidence="2 12">Belongs to the fatty acid desaturase type 1 family.</text>
</comment>